<keyword evidence="5" id="KW-0777">Teichoic acid biosynthesis</keyword>
<dbReference type="AlphaFoldDB" id="A0A4Q9GW98"/>
<dbReference type="SUPFAM" id="SSF53756">
    <property type="entry name" value="UDP-Glycosyltransferase/glycogen phosphorylase"/>
    <property type="match status" value="1"/>
</dbReference>
<dbReference type="GO" id="GO:0019350">
    <property type="term" value="P:teichoic acid biosynthetic process"/>
    <property type="evidence" value="ECO:0007669"/>
    <property type="project" value="UniProtKB-KW"/>
</dbReference>
<comment type="caution">
    <text evidence="7">The sequence shown here is derived from an EMBL/GenBank/DDBJ whole genome shotgun (WGS) entry which is preliminary data.</text>
</comment>
<dbReference type="GO" id="GO:0005886">
    <property type="term" value="C:plasma membrane"/>
    <property type="evidence" value="ECO:0007669"/>
    <property type="project" value="UniProtKB-SubCell"/>
</dbReference>
<keyword evidence="3" id="KW-1003">Cell membrane</keyword>
<organism evidence="7 8">
    <name type="scientific">Glaciihabitans arcticus</name>
    <dbReference type="NCBI Taxonomy" id="2668039"/>
    <lineage>
        <taxon>Bacteria</taxon>
        <taxon>Bacillati</taxon>
        <taxon>Actinomycetota</taxon>
        <taxon>Actinomycetes</taxon>
        <taxon>Micrococcales</taxon>
        <taxon>Microbacteriaceae</taxon>
        <taxon>Glaciihabitans</taxon>
    </lineage>
</organism>
<proteinExistence type="inferred from homology"/>
<accession>A0A4Q9GW98</accession>
<dbReference type="InterPro" id="IPR043148">
    <property type="entry name" value="TagF_C"/>
</dbReference>
<dbReference type="InterPro" id="IPR043149">
    <property type="entry name" value="TagF_N"/>
</dbReference>
<keyword evidence="6" id="KW-0472">Membrane</keyword>
<comment type="subcellular location">
    <subcellularLocation>
        <location evidence="1">Cell membrane</location>
        <topology evidence="1">Peripheral membrane protein</topology>
    </subcellularLocation>
</comment>
<dbReference type="Proteomes" id="UP000294194">
    <property type="component" value="Unassembled WGS sequence"/>
</dbReference>
<dbReference type="InterPro" id="IPR007554">
    <property type="entry name" value="Glycerophosphate_synth"/>
</dbReference>
<dbReference type="PANTHER" id="PTHR37316">
    <property type="entry name" value="TEICHOIC ACID GLYCEROL-PHOSPHATE PRIMASE"/>
    <property type="match status" value="1"/>
</dbReference>
<dbReference type="Gene3D" id="3.40.50.12580">
    <property type="match status" value="1"/>
</dbReference>
<sequence length="513" mass="56727">MTSTLPVGATLPDAIIDSVTLTTTTEPIVTVTGLRSTGEPVAATLRGPRFEVPGEIELTPERWSVTFPLLVSRWHGPLLPLPSGQYVLDLATADAAIVSTGIPAELPEPQLLDELFRISIGAADAAPARLAITLAPPLTDNELGPARQAALEAVYRSAKPTPLDAVFFESFYGQNASCNPRGIDRAIAELRPQTARYWSTVDASVEVPEGATRIIEGSEEWWRVRASARLLVVNDWLRKRYRKREHQRVLQTWHGTPLKKIALSRPNVGLRTAIATVLEGARWNILLAQNPHSASILRRAYAFTGRIWQEGYPRDDVLQGGDAAAVRARLGIPNDVTVLLYAPTWRDDRPEHIDHLDVAAFTDALGPGYLTLIRGHSRTLRPGRDVRASNVLDVTGYPDVSDLFLVADALITDYSSVMFDFSVTGKPVYFFAPDLEHYREQLRGFYFDLDEVALGPVVQDPDTLVQLVRDSDAVQEQYAGRYAAWLERFNPRDDGESANRVVRRLEAEGILPS</sequence>
<evidence type="ECO:0000256" key="3">
    <source>
        <dbReference type="ARBA" id="ARBA00022475"/>
    </source>
</evidence>
<dbReference type="GO" id="GO:0047355">
    <property type="term" value="F:CDP-glycerol glycerophosphotransferase activity"/>
    <property type="evidence" value="ECO:0007669"/>
    <property type="project" value="InterPro"/>
</dbReference>
<dbReference type="Gene3D" id="3.40.50.11820">
    <property type="match status" value="1"/>
</dbReference>
<protein>
    <submittedName>
        <fullName evidence="7">Glycosyl/glycerophosphate transferase</fullName>
    </submittedName>
</protein>
<evidence type="ECO:0000313" key="8">
    <source>
        <dbReference type="Proteomes" id="UP000294194"/>
    </source>
</evidence>
<dbReference type="Pfam" id="PF04464">
    <property type="entry name" value="Glyphos_transf"/>
    <property type="match status" value="1"/>
</dbReference>
<keyword evidence="4 7" id="KW-0808">Transferase</keyword>
<evidence type="ECO:0000256" key="2">
    <source>
        <dbReference type="ARBA" id="ARBA00010488"/>
    </source>
</evidence>
<evidence type="ECO:0000256" key="6">
    <source>
        <dbReference type="ARBA" id="ARBA00023136"/>
    </source>
</evidence>
<comment type="similarity">
    <text evidence="2">Belongs to the CDP-glycerol glycerophosphotransferase family.</text>
</comment>
<gene>
    <name evidence="7" type="ORF">EYE40_07720</name>
</gene>
<dbReference type="PANTHER" id="PTHR37316:SF3">
    <property type="entry name" value="TEICHOIC ACID GLYCEROL-PHOSPHATE TRANSFERASE"/>
    <property type="match status" value="1"/>
</dbReference>
<evidence type="ECO:0000256" key="1">
    <source>
        <dbReference type="ARBA" id="ARBA00004202"/>
    </source>
</evidence>
<evidence type="ECO:0000256" key="5">
    <source>
        <dbReference type="ARBA" id="ARBA00022944"/>
    </source>
</evidence>
<evidence type="ECO:0000256" key="4">
    <source>
        <dbReference type="ARBA" id="ARBA00022679"/>
    </source>
</evidence>
<dbReference type="InterPro" id="IPR051612">
    <property type="entry name" value="Teichoic_Acid_Biosynth"/>
</dbReference>
<name>A0A4Q9GW98_9MICO</name>
<dbReference type="EMBL" id="SISG01000001">
    <property type="protein sequence ID" value="TBN58574.1"/>
    <property type="molecule type" value="Genomic_DNA"/>
</dbReference>
<keyword evidence="8" id="KW-1185">Reference proteome</keyword>
<evidence type="ECO:0000313" key="7">
    <source>
        <dbReference type="EMBL" id="TBN58574.1"/>
    </source>
</evidence>
<reference evidence="8" key="1">
    <citation type="submission" date="2019-02" db="EMBL/GenBank/DDBJ databases">
        <title>Glaciihabitans arcticus sp. nov., a psychrotolerant bacterium isolated from polar soil.</title>
        <authorList>
            <person name="Dahal R.H."/>
        </authorList>
    </citation>
    <scope>NUCLEOTIDE SEQUENCE [LARGE SCALE GENOMIC DNA]</scope>
    <source>
        <strain evidence="8">RP-3-7</strain>
    </source>
</reference>